<proteinExistence type="predicted"/>
<evidence type="ECO:0000313" key="2">
    <source>
        <dbReference type="Proteomes" id="UP000218102"/>
    </source>
</evidence>
<evidence type="ECO:0000313" key="1">
    <source>
        <dbReference type="EMBL" id="PBJ92539.1"/>
    </source>
</evidence>
<accession>A0A2A3LXJ6</accession>
<gene>
    <name evidence="1" type="ORF">CMV24_26835</name>
</gene>
<reference evidence="1 2" key="1">
    <citation type="submission" date="2017-09" db="EMBL/GenBank/DDBJ databases">
        <authorList>
            <person name="Ehlers B."/>
            <person name="Leendertz F.H."/>
        </authorList>
    </citation>
    <scope>NUCLEOTIDE SEQUENCE [LARGE SCALE GENOMIC DNA]</scope>
    <source>
        <strain evidence="1 2">DJ-1</strain>
    </source>
</reference>
<dbReference type="Proteomes" id="UP000218102">
    <property type="component" value="Unassembled WGS sequence"/>
</dbReference>
<organism evidence="1 2">
    <name type="scientific">Pseudomonas plecoglossicida</name>
    <dbReference type="NCBI Taxonomy" id="70775"/>
    <lineage>
        <taxon>Bacteria</taxon>
        <taxon>Pseudomonadati</taxon>
        <taxon>Pseudomonadota</taxon>
        <taxon>Gammaproteobacteria</taxon>
        <taxon>Pseudomonadales</taxon>
        <taxon>Pseudomonadaceae</taxon>
        <taxon>Pseudomonas</taxon>
    </lineage>
</organism>
<protein>
    <submittedName>
        <fullName evidence="1">Uncharacterized protein</fullName>
    </submittedName>
</protein>
<dbReference type="RefSeq" id="WP_054895136.1">
    <property type="nucleotide sequence ID" value="NZ_NTME01000047.1"/>
</dbReference>
<comment type="caution">
    <text evidence="1">The sequence shown here is derived from an EMBL/GenBank/DDBJ whole genome shotgun (WGS) entry which is preliminary data.</text>
</comment>
<sequence length="193" mass="21793">MLATLELTDGMMVMVQTGRQGLTGIRWSTPFVDRLNIETDREGVTSGLSLKQTSFAEFDPRYHRDGRNQFVAKDHALRIVSGSLEEHQQRFEATVDQLLADGTLKRSELPAFEDLLTAMTALAASEEVCFDRFIDFHRYRRFSDFLCDWQAEKGKAAGERALDLAHQKPALEIAFSTLVEFGIFGEMEPAGRL</sequence>
<name>A0A2A3LXJ6_PSEDL</name>
<dbReference type="EMBL" id="NTME01000047">
    <property type="protein sequence ID" value="PBJ92539.1"/>
    <property type="molecule type" value="Genomic_DNA"/>
</dbReference>
<dbReference type="AlphaFoldDB" id="A0A2A3LXJ6"/>